<dbReference type="EMBL" id="JAVIJP010000016">
    <property type="protein sequence ID" value="KAL3642129.1"/>
    <property type="molecule type" value="Genomic_DNA"/>
</dbReference>
<dbReference type="GO" id="GO:0006952">
    <property type="term" value="P:defense response"/>
    <property type="evidence" value="ECO:0007669"/>
    <property type="project" value="UniProtKB-KW"/>
</dbReference>
<dbReference type="InterPro" id="IPR032675">
    <property type="entry name" value="LRR_dom_sf"/>
</dbReference>
<feature type="domain" description="R13L1/DRL21-like LRR repeat region" evidence="3">
    <location>
        <begin position="84"/>
        <end position="149"/>
    </location>
</feature>
<dbReference type="Proteomes" id="UP001632038">
    <property type="component" value="Unassembled WGS sequence"/>
</dbReference>
<dbReference type="SUPFAM" id="SSF52058">
    <property type="entry name" value="L domain-like"/>
    <property type="match status" value="1"/>
</dbReference>
<dbReference type="PANTHER" id="PTHR36766:SF70">
    <property type="entry name" value="DISEASE RESISTANCE PROTEIN RGA4"/>
    <property type="match status" value="1"/>
</dbReference>
<sequence>MGMVIECLHKMTRLRDLVIERVPKFSIVNTLNASLSLREMELSPSTSWSNNVSFNETVGAMFLQCISLRSLELRGMEDWECLPDQLQHLTSLETLILSDFGIEALPEWFGNLESLKTLFLSNCKKLRHLPSKQAMQRLSKLTDLYISGCPLLMNEERSNDNNNPQIVDSEWLKISHIPSVYVNYRLQ</sequence>
<dbReference type="PANTHER" id="PTHR36766">
    <property type="entry name" value="PLANT BROAD-SPECTRUM MILDEW RESISTANCE PROTEIN RPW8"/>
    <property type="match status" value="1"/>
</dbReference>
<name>A0ABD3DMC6_9LAMI</name>
<reference evidence="5" key="1">
    <citation type="journal article" date="2024" name="IScience">
        <title>Strigolactones Initiate the Formation of Haustorium-like Structures in Castilleja.</title>
        <authorList>
            <person name="Buerger M."/>
            <person name="Peterson D."/>
            <person name="Chory J."/>
        </authorList>
    </citation>
    <scope>NUCLEOTIDE SEQUENCE [LARGE SCALE GENOMIC DNA]</scope>
</reference>
<accession>A0ABD3DMC6</accession>
<dbReference type="AlphaFoldDB" id="A0ABD3DMC6"/>
<evidence type="ECO:0000256" key="2">
    <source>
        <dbReference type="ARBA" id="ARBA00022821"/>
    </source>
</evidence>
<comment type="caution">
    <text evidence="4">The sequence shown here is derived from an EMBL/GenBank/DDBJ whole genome shotgun (WGS) entry which is preliminary data.</text>
</comment>
<proteinExistence type="predicted"/>
<keyword evidence="2" id="KW-0611">Plant defense</keyword>
<evidence type="ECO:0000259" key="3">
    <source>
        <dbReference type="Pfam" id="PF25019"/>
    </source>
</evidence>
<organism evidence="4 5">
    <name type="scientific">Castilleja foliolosa</name>
    <dbReference type="NCBI Taxonomy" id="1961234"/>
    <lineage>
        <taxon>Eukaryota</taxon>
        <taxon>Viridiplantae</taxon>
        <taxon>Streptophyta</taxon>
        <taxon>Embryophyta</taxon>
        <taxon>Tracheophyta</taxon>
        <taxon>Spermatophyta</taxon>
        <taxon>Magnoliopsida</taxon>
        <taxon>eudicotyledons</taxon>
        <taxon>Gunneridae</taxon>
        <taxon>Pentapetalae</taxon>
        <taxon>asterids</taxon>
        <taxon>lamiids</taxon>
        <taxon>Lamiales</taxon>
        <taxon>Orobanchaceae</taxon>
        <taxon>Pedicularideae</taxon>
        <taxon>Castillejinae</taxon>
        <taxon>Castilleja</taxon>
    </lineage>
</organism>
<protein>
    <recommendedName>
        <fullName evidence="3">R13L1/DRL21-like LRR repeat region domain-containing protein</fullName>
    </recommendedName>
</protein>
<dbReference type="InterPro" id="IPR056789">
    <property type="entry name" value="LRR_R13L1-DRL21"/>
</dbReference>
<dbReference type="Gene3D" id="3.80.10.10">
    <property type="entry name" value="Ribonuclease Inhibitor"/>
    <property type="match status" value="1"/>
</dbReference>
<gene>
    <name evidence="4" type="ORF">CASFOL_012944</name>
</gene>
<dbReference type="Pfam" id="PF25019">
    <property type="entry name" value="LRR_R13L1-DRL21"/>
    <property type="match status" value="1"/>
</dbReference>
<evidence type="ECO:0000313" key="4">
    <source>
        <dbReference type="EMBL" id="KAL3642129.1"/>
    </source>
</evidence>
<keyword evidence="5" id="KW-1185">Reference proteome</keyword>
<keyword evidence="1" id="KW-0433">Leucine-rich repeat</keyword>
<evidence type="ECO:0000313" key="5">
    <source>
        <dbReference type="Proteomes" id="UP001632038"/>
    </source>
</evidence>
<evidence type="ECO:0000256" key="1">
    <source>
        <dbReference type="ARBA" id="ARBA00022614"/>
    </source>
</evidence>